<evidence type="ECO:0000313" key="4">
    <source>
        <dbReference type="EMBL" id="KKO43922.1"/>
    </source>
</evidence>
<dbReference type="AlphaFoldDB" id="A0A0M2UZE1"/>
<dbReference type="SMART" id="SM00631">
    <property type="entry name" value="Zn_pept"/>
    <property type="match status" value="1"/>
</dbReference>
<dbReference type="InterPro" id="IPR000834">
    <property type="entry name" value="Peptidase_M14"/>
</dbReference>
<accession>A0A0M2UZE1</accession>
<comment type="similarity">
    <text evidence="2">Belongs to the peptidase M14 family.</text>
</comment>
<reference evidence="4 5" key="1">
    <citation type="submission" date="2015-03" db="EMBL/GenBank/DDBJ databases">
        <title>Draft genome sequences of two protease-producing strains of Arsukibacterium isolated from two cold and alkaline environments.</title>
        <authorList>
            <person name="Lylloff J.E."/>
            <person name="Skov L.B."/>
            <person name="Jepsen M."/>
            <person name="Hallin P.F."/>
            <person name="Sorensen S.J."/>
            <person name="Stougaard P."/>
            <person name="Glaring M.A."/>
        </authorList>
    </citation>
    <scope>NUCLEOTIDE SEQUENCE [LARGE SCALE GENOMIC DNA]</scope>
    <source>
        <strain evidence="4 5">GCM72</strain>
    </source>
</reference>
<proteinExistence type="inferred from homology"/>
<comment type="caution">
    <text evidence="4">The sequence shown here is derived from an EMBL/GenBank/DDBJ whole genome shotgun (WGS) entry which is preliminary data.</text>
</comment>
<evidence type="ECO:0000259" key="3">
    <source>
        <dbReference type="PROSITE" id="PS52035"/>
    </source>
</evidence>
<dbReference type="PROSITE" id="PS52035">
    <property type="entry name" value="PEPTIDASE_M14"/>
    <property type="match status" value="1"/>
</dbReference>
<feature type="active site" description="Proton donor/acceptor" evidence="2">
    <location>
        <position position="335"/>
    </location>
</feature>
<evidence type="ECO:0000313" key="5">
    <source>
        <dbReference type="Proteomes" id="UP000034228"/>
    </source>
</evidence>
<evidence type="ECO:0000256" key="1">
    <source>
        <dbReference type="ARBA" id="ARBA00001947"/>
    </source>
</evidence>
<name>A0A0M2UZE1_9GAMM</name>
<dbReference type="OrthoDB" id="5490902at2"/>
<dbReference type="InterPro" id="IPR040626">
    <property type="entry name" value="Pepdidase_M14_N"/>
</dbReference>
<dbReference type="Proteomes" id="UP000034228">
    <property type="component" value="Unassembled WGS sequence"/>
</dbReference>
<dbReference type="Gene3D" id="3.40.630.10">
    <property type="entry name" value="Zn peptidases"/>
    <property type="match status" value="1"/>
</dbReference>
<dbReference type="Pfam" id="PF18027">
    <property type="entry name" value="Pepdidase_M14_N"/>
    <property type="match status" value="1"/>
</dbReference>
<dbReference type="SUPFAM" id="SSF53187">
    <property type="entry name" value="Zn-dependent exopeptidases"/>
    <property type="match status" value="1"/>
</dbReference>
<dbReference type="CDD" id="cd06234">
    <property type="entry name" value="M14_PaCCP-like"/>
    <property type="match status" value="1"/>
</dbReference>
<dbReference type="EMBL" id="LAHO01000023">
    <property type="protein sequence ID" value="KKO43922.1"/>
    <property type="molecule type" value="Genomic_DNA"/>
</dbReference>
<dbReference type="Gene3D" id="2.60.40.3120">
    <property type="match status" value="1"/>
</dbReference>
<evidence type="ECO:0000256" key="2">
    <source>
        <dbReference type="PROSITE-ProRule" id="PRU01379"/>
    </source>
</evidence>
<dbReference type="PANTHER" id="PTHR12756:SF11">
    <property type="entry name" value="CYTOSOLIC CARBOXYPEPTIDASE 1"/>
    <property type="match status" value="1"/>
</dbReference>
<comment type="cofactor">
    <cofactor evidence="1">
        <name>Zn(2+)</name>
        <dbReference type="ChEBI" id="CHEBI:29105"/>
    </cofactor>
</comment>
<dbReference type="STRING" id="336831.WG68_18070"/>
<dbReference type="PATRIC" id="fig|336831.14.peg.1990"/>
<sequence length="375" mass="42660">MKITSNFDSGNIEIIKADDPADIQLAIRKDNQSDFYQWFHFRLNSPHPQLHKITINNASGSAYPDGWQDYQAVASYDRQTWFRVETEYDGKVLTISHYPEAESVYFAYFAPYSYERHQDLLHQAQNDYNCQLIDLGETLDGRDMSLLVIGEPDDSKKKIWITARQHPGESMAEWFIEGLLDRLLDEDDGVARSLLAKAVFYIVPNMNPDGSVRGNLRTNAAGANLNREWQNPSLATSPEVYLVRQKMLETGLDMFLDIHGDENLPYNFVAGSEGVPSYNDHMRQLEQDFKAALLTVTPEFQVKYGYDKDAPGQANLTVATNWVAEQFKCLAYTVEMPFKDNADLPDAAFGWSDIRSMKLGQDSLTAILQVVDKLR</sequence>
<dbReference type="InterPro" id="IPR050821">
    <property type="entry name" value="Cytosolic_carboxypeptidase"/>
</dbReference>
<dbReference type="GO" id="GO:0008270">
    <property type="term" value="F:zinc ion binding"/>
    <property type="evidence" value="ECO:0007669"/>
    <property type="project" value="InterPro"/>
</dbReference>
<feature type="domain" description="Peptidase M14" evidence="3">
    <location>
        <begin position="110"/>
        <end position="374"/>
    </location>
</feature>
<dbReference type="RefSeq" id="WP_046559135.1">
    <property type="nucleotide sequence ID" value="NZ_LAHO01000023.1"/>
</dbReference>
<dbReference type="Pfam" id="PF00246">
    <property type="entry name" value="Peptidase_M14"/>
    <property type="match status" value="1"/>
</dbReference>
<dbReference type="GO" id="GO:0006508">
    <property type="term" value="P:proteolysis"/>
    <property type="evidence" value="ECO:0007669"/>
    <property type="project" value="InterPro"/>
</dbReference>
<keyword evidence="5" id="KW-1185">Reference proteome</keyword>
<protein>
    <recommendedName>
        <fullName evidence="3">Peptidase M14 domain-containing protein</fullName>
    </recommendedName>
</protein>
<dbReference type="GO" id="GO:0004181">
    <property type="term" value="F:metallocarboxypeptidase activity"/>
    <property type="evidence" value="ECO:0007669"/>
    <property type="project" value="InterPro"/>
</dbReference>
<gene>
    <name evidence="4" type="ORF">WG68_18070</name>
</gene>
<organism evidence="4 5">
    <name type="scientific">Arsukibacterium ikkense</name>
    <dbReference type="NCBI Taxonomy" id="336831"/>
    <lineage>
        <taxon>Bacteria</taxon>
        <taxon>Pseudomonadati</taxon>
        <taxon>Pseudomonadota</taxon>
        <taxon>Gammaproteobacteria</taxon>
        <taxon>Chromatiales</taxon>
        <taxon>Chromatiaceae</taxon>
        <taxon>Arsukibacterium</taxon>
    </lineage>
</organism>
<dbReference type="PANTHER" id="PTHR12756">
    <property type="entry name" value="CYTOSOLIC CARBOXYPEPTIDASE"/>
    <property type="match status" value="1"/>
</dbReference>